<feature type="compositionally biased region" description="Acidic residues" evidence="9">
    <location>
        <begin position="181"/>
        <end position="192"/>
    </location>
</feature>
<evidence type="ECO:0000313" key="10">
    <source>
        <dbReference type="EMBL" id="KAH0542680.1"/>
    </source>
</evidence>
<protein>
    <recommendedName>
        <fullName evidence="4 8">Stress response protein NST1</fullName>
    </recommendedName>
</protein>
<dbReference type="OrthoDB" id="21629at2759"/>
<evidence type="ECO:0000256" key="8">
    <source>
        <dbReference type="RuleBase" id="RU049441"/>
    </source>
</evidence>
<evidence type="ECO:0000256" key="6">
    <source>
        <dbReference type="ARBA" id="ARBA00023016"/>
    </source>
</evidence>
<evidence type="ECO:0000256" key="1">
    <source>
        <dbReference type="ARBA" id="ARBA00002545"/>
    </source>
</evidence>
<comment type="similarity">
    <text evidence="3 8">Belongs to the NST1 family.</text>
</comment>
<evidence type="ECO:0000256" key="9">
    <source>
        <dbReference type="SAM" id="MobiDB-lite"/>
    </source>
</evidence>
<feature type="compositionally biased region" description="Pro residues" evidence="9">
    <location>
        <begin position="262"/>
        <end position="274"/>
    </location>
</feature>
<feature type="compositionally biased region" description="Acidic residues" evidence="9">
    <location>
        <begin position="531"/>
        <end position="560"/>
    </location>
</feature>
<feature type="region of interest" description="Disordered" evidence="9">
    <location>
        <begin position="134"/>
        <end position="292"/>
    </location>
</feature>
<feature type="compositionally biased region" description="Polar residues" evidence="9">
    <location>
        <begin position="203"/>
        <end position="219"/>
    </location>
</feature>
<feature type="compositionally biased region" description="Low complexity" evidence="9">
    <location>
        <begin position="775"/>
        <end position="789"/>
    </location>
</feature>
<keyword evidence="11" id="KW-1185">Reference proteome</keyword>
<dbReference type="Proteomes" id="UP000698800">
    <property type="component" value="Unassembled WGS sequence"/>
</dbReference>
<feature type="compositionally biased region" description="Basic and acidic residues" evidence="9">
    <location>
        <begin position="282"/>
        <end position="292"/>
    </location>
</feature>
<feature type="region of interest" description="Disordered" evidence="9">
    <location>
        <begin position="1067"/>
        <end position="1119"/>
    </location>
</feature>
<dbReference type="InterPro" id="IPR025279">
    <property type="entry name" value="NST1"/>
</dbReference>
<feature type="region of interest" description="Disordered" evidence="9">
    <location>
        <begin position="1300"/>
        <end position="1320"/>
    </location>
</feature>
<dbReference type="Pfam" id="PF13945">
    <property type="entry name" value="NST1"/>
    <property type="match status" value="1"/>
</dbReference>
<sequence length="1320" mass="145354">MPSNQPRANGEPPTSPGSKGTATYSNKDGSKFITVRKPLGESTPVPGSNQTQQAVSGSLGASSGQSVKGSNGSSSAPGATNNTSTGVVGGNNGVVTGGVNRKKQKRRQKQAARLAAEQQINGNQMTREDYVDGGHVHHNHPLHNHNHNHSHHHHHHIPTPHQGAQHDLNYEGQGYDHDQFEPADGDDVYFSEDDGRVYHGPGSYSSRQPSMNGHATHSSDAPKKKSRKKKKSKGAQSTQQDLNPNAMGGSTTSLSTPSASQIPPPPPPPPPPLSGAPTRSSRTRDRIWNTSTQEERERIKDFWLSLGEEDRRSLVKVEKEAVLRKMKEQQKHSCSCTVCGRKRTAIEEELEVLYDAYYEELEQYANQQQGRLEDGAPMMPPPRKYGPMGRIQSSDRLPPLMNSQQSTRGRIEELADEDEDDDEAEGDDDDYSEDDDEDYSDEEPEDEPRGPAADFFNFGNSLTVQGGILTVADDLLKNDGKKFIEMMEQLAERRMQREEEAQYAASGMGHPSMNMAQQHNHAGHNHGPHPDDEDYEDDEDDDYDSQDDEEYEDDEMDTMTEEQRMEEGRRMFQIFAARMFEQRVLTAYREKVAQERQQKLLEELEEESRLGQQREQKKAKEAQKKKDKKRQQKQAKEEEKAKREAEKAAEELAARAIEEKRVEEQRRKKEEQKKKREAERKAQEEERLKKEIEKQRRLQEERERQAELERKQREQKERERKKREEAKRKEREEKEAREKEAREKREKEEKERKERDMKAKAEREAKERAKKDEQAAQQAAAHAAQAAAQGSKRTVLPLSVPVLPGIQNTYPPPPGFNSPHLHIATPAIPKAPTPVRPRQTSQQGSVGSSPKTPQLLPGASLSVSPVTPVSQSNSLGPIGPPGKTQNQPQHTAYHPQAVSPLPPNIAPPPGVPPPPGFPAVSSMGMANVPVYPHPHQQAPIGTQYRTFPNGMPLQAGTNVARPIPQGRGVFMEGVSALPPQMSSISMNVPGATYGAPRDTMPSHSHARQQSASMDKPSFENPNPILPTMPIARPAPIQRPSSVAPQHRSEDAFHGTKVDVDDLSNHLGSSALLEDGDADEPYPSNPPLVSRRGSAAPGPPRSGRLGFTSSSFAQDPIGQNKIDGFTGVGNTWGAPPMAFGSPLPGASTWSNVPSMHAPFTYGAVNLMSAPDAGWSNTNSFGVIGGASRPGTSRPVTVRLMVCQACKQLTANKKNGDTFHEINAVLRQVDQMRPANEAPVQMRELLDICETEGDIQNGGGFFAIQKDAQGRTFVKYEVDEGISGPGRGNIAPGEIGSPVPGSSVPVFRPFQPGPGVASPSGF</sequence>
<keyword evidence="7 8" id="KW-0175">Coiled coil</keyword>
<feature type="region of interest" description="Disordered" evidence="9">
    <location>
        <begin position="811"/>
        <end position="918"/>
    </location>
</feature>
<dbReference type="EMBL" id="JAGHQL010000048">
    <property type="protein sequence ID" value="KAH0542680.1"/>
    <property type="molecule type" value="Genomic_DNA"/>
</dbReference>
<feature type="region of interest" description="Disordered" evidence="9">
    <location>
        <begin position="990"/>
        <end position="1049"/>
    </location>
</feature>
<feature type="region of interest" description="Disordered" evidence="9">
    <location>
        <begin position="605"/>
        <end position="793"/>
    </location>
</feature>
<feature type="compositionally biased region" description="Acidic residues" evidence="9">
    <location>
        <begin position="414"/>
        <end position="446"/>
    </location>
</feature>
<name>A0A9P8I5C6_9PEZI</name>
<feature type="compositionally biased region" description="Basic residues" evidence="9">
    <location>
        <begin position="224"/>
        <end position="233"/>
    </location>
</feature>
<feature type="region of interest" description="Disordered" evidence="9">
    <location>
        <begin position="369"/>
        <end position="459"/>
    </location>
</feature>
<feature type="compositionally biased region" description="Basic and acidic residues" evidence="9">
    <location>
        <begin position="605"/>
        <end position="624"/>
    </location>
</feature>
<dbReference type="PANTHER" id="PTHR31780:SF10">
    <property type="entry name" value="LD36051P"/>
    <property type="match status" value="1"/>
</dbReference>
<evidence type="ECO:0000256" key="3">
    <source>
        <dbReference type="ARBA" id="ARBA00007112"/>
    </source>
</evidence>
<comment type="subcellular location">
    <subcellularLocation>
        <location evidence="2 8">Cytoplasm</location>
    </subcellularLocation>
</comment>
<feature type="compositionally biased region" description="Polar residues" evidence="9">
    <location>
        <begin position="861"/>
        <end position="875"/>
    </location>
</feature>
<feature type="compositionally biased region" description="Gly residues" evidence="9">
    <location>
        <begin position="87"/>
        <end position="96"/>
    </location>
</feature>
<dbReference type="GO" id="GO:0005737">
    <property type="term" value="C:cytoplasm"/>
    <property type="evidence" value="ECO:0007669"/>
    <property type="project" value="UniProtKB-SubCell"/>
</dbReference>
<dbReference type="SUPFAM" id="SSF101447">
    <property type="entry name" value="Formin homology 2 domain (FH2 domain)"/>
    <property type="match status" value="1"/>
</dbReference>
<feature type="region of interest" description="Disordered" evidence="9">
    <location>
        <begin position="1"/>
        <end position="113"/>
    </location>
</feature>
<reference evidence="10" key="1">
    <citation type="submission" date="2021-03" db="EMBL/GenBank/DDBJ databases">
        <title>Comparative genomics and phylogenomic investigation of the class Geoglossomycetes provide insights into ecological specialization and systematics.</title>
        <authorList>
            <person name="Melie T."/>
            <person name="Pirro S."/>
            <person name="Miller A.N."/>
            <person name="Quandt A."/>
        </authorList>
    </citation>
    <scope>NUCLEOTIDE SEQUENCE</scope>
    <source>
        <strain evidence="10">GBOQ0MN5Z8</strain>
    </source>
</reference>
<evidence type="ECO:0000256" key="5">
    <source>
        <dbReference type="ARBA" id="ARBA00022490"/>
    </source>
</evidence>
<feature type="compositionally biased region" description="Polar residues" evidence="9">
    <location>
        <begin position="45"/>
        <end position="79"/>
    </location>
</feature>
<comment type="function">
    <text evidence="1 8">May act as a negative regulator of salt tolerance.</text>
</comment>
<evidence type="ECO:0000256" key="2">
    <source>
        <dbReference type="ARBA" id="ARBA00004496"/>
    </source>
</evidence>
<keyword evidence="6 8" id="KW-0346">Stress response</keyword>
<comment type="caution">
    <text evidence="10">The sequence shown here is derived from an EMBL/GenBank/DDBJ whole genome shotgun (WGS) entry which is preliminary data.</text>
</comment>
<evidence type="ECO:0000313" key="11">
    <source>
        <dbReference type="Proteomes" id="UP000698800"/>
    </source>
</evidence>
<feature type="compositionally biased region" description="Basic residues" evidence="9">
    <location>
        <begin position="136"/>
        <end position="158"/>
    </location>
</feature>
<feature type="compositionally biased region" description="Pro residues" evidence="9">
    <location>
        <begin position="900"/>
        <end position="917"/>
    </location>
</feature>
<proteinExistence type="inferred from homology"/>
<organism evidence="10 11">
    <name type="scientific">Glutinoglossum americanum</name>
    <dbReference type="NCBI Taxonomy" id="1670608"/>
    <lineage>
        <taxon>Eukaryota</taxon>
        <taxon>Fungi</taxon>
        <taxon>Dikarya</taxon>
        <taxon>Ascomycota</taxon>
        <taxon>Pezizomycotina</taxon>
        <taxon>Geoglossomycetes</taxon>
        <taxon>Geoglossales</taxon>
        <taxon>Geoglossaceae</taxon>
        <taxon>Glutinoglossum</taxon>
    </lineage>
</organism>
<dbReference type="PANTHER" id="PTHR31780">
    <property type="entry name" value="STRESS RESPONSE PROTEIN NST1-RELATED"/>
    <property type="match status" value="1"/>
</dbReference>
<feature type="compositionally biased region" description="Polar residues" evidence="9">
    <location>
        <begin position="838"/>
        <end position="852"/>
    </location>
</feature>
<evidence type="ECO:0000256" key="4">
    <source>
        <dbReference type="ARBA" id="ARBA00020733"/>
    </source>
</evidence>
<evidence type="ECO:0000256" key="7">
    <source>
        <dbReference type="ARBA" id="ARBA00023054"/>
    </source>
</evidence>
<dbReference type="InterPro" id="IPR051195">
    <property type="entry name" value="Fungal_stress_NST1"/>
</dbReference>
<feature type="compositionally biased region" description="Polar residues" evidence="9">
    <location>
        <begin position="391"/>
        <end position="408"/>
    </location>
</feature>
<feature type="region of interest" description="Disordered" evidence="9">
    <location>
        <begin position="493"/>
        <end position="565"/>
    </location>
</feature>
<feature type="compositionally biased region" description="Basic residues" evidence="9">
    <location>
        <begin position="100"/>
        <end position="110"/>
    </location>
</feature>
<gene>
    <name evidence="10" type="ORF">FGG08_002913</name>
</gene>
<feature type="compositionally biased region" description="Polar residues" evidence="9">
    <location>
        <begin position="16"/>
        <end position="27"/>
    </location>
</feature>
<accession>A0A9P8I5C6</accession>
<feature type="compositionally biased region" description="Basic and acidic residues" evidence="9">
    <location>
        <begin position="634"/>
        <end position="774"/>
    </location>
</feature>
<feature type="compositionally biased region" description="Polar residues" evidence="9">
    <location>
        <begin position="234"/>
        <end position="261"/>
    </location>
</feature>
<keyword evidence="5 8" id="KW-0963">Cytoplasm</keyword>